<keyword evidence="2" id="KW-1185">Reference proteome</keyword>
<gene>
    <name evidence="1" type="ORF">PGH07_01240</name>
</gene>
<protein>
    <submittedName>
        <fullName evidence="1">Uncharacterized protein</fullName>
    </submittedName>
</protein>
<accession>A0ABT7QVP0</accession>
<name>A0ABT7QVP0_9BACT</name>
<dbReference type="Proteomes" id="UP001169069">
    <property type="component" value="Unassembled WGS sequence"/>
</dbReference>
<sequence length="49" mass="5479">MKLIKIILTILAETARLGTTVAQMIESCSKMIKKHNDTMMIDNVGKQSE</sequence>
<evidence type="ECO:0000313" key="2">
    <source>
        <dbReference type="Proteomes" id="UP001169069"/>
    </source>
</evidence>
<proteinExistence type="predicted"/>
<evidence type="ECO:0000313" key="1">
    <source>
        <dbReference type="EMBL" id="MDM5270796.1"/>
    </source>
</evidence>
<organism evidence="1 2">
    <name type="scientific">Sulfurovum zhangzhouensis</name>
    <dbReference type="NCBI Taxonomy" id="3019067"/>
    <lineage>
        <taxon>Bacteria</taxon>
        <taxon>Pseudomonadati</taxon>
        <taxon>Campylobacterota</taxon>
        <taxon>Epsilonproteobacteria</taxon>
        <taxon>Campylobacterales</taxon>
        <taxon>Sulfurovaceae</taxon>
        <taxon>Sulfurovum</taxon>
    </lineage>
</organism>
<reference evidence="1" key="1">
    <citation type="submission" date="2023-01" db="EMBL/GenBank/DDBJ databases">
        <title>Sulfurovum sp. zt1-1 genome assembly.</title>
        <authorList>
            <person name="Wang J."/>
        </authorList>
    </citation>
    <scope>NUCLEOTIDE SEQUENCE</scope>
    <source>
        <strain evidence="1">Zt1-1</strain>
    </source>
</reference>
<dbReference type="EMBL" id="JAQIBD010000001">
    <property type="protein sequence ID" value="MDM5270796.1"/>
    <property type="molecule type" value="Genomic_DNA"/>
</dbReference>
<comment type="caution">
    <text evidence="1">The sequence shown here is derived from an EMBL/GenBank/DDBJ whole genome shotgun (WGS) entry which is preliminary data.</text>
</comment>
<dbReference type="RefSeq" id="WP_289412072.1">
    <property type="nucleotide sequence ID" value="NZ_JAQIBD010000001.1"/>
</dbReference>